<evidence type="ECO:0000256" key="2">
    <source>
        <dbReference type="SAM" id="SignalP"/>
    </source>
</evidence>
<feature type="region of interest" description="Disordered" evidence="1">
    <location>
        <begin position="41"/>
        <end position="61"/>
    </location>
</feature>
<name>A0AAV2R492_MEGNR</name>
<reference evidence="3 4" key="1">
    <citation type="submission" date="2024-05" db="EMBL/GenBank/DDBJ databases">
        <authorList>
            <person name="Wallberg A."/>
        </authorList>
    </citation>
    <scope>NUCLEOTIDE SEQUENCE [LARGE SCALE GENOMIC DNA]</scope>
</reference>
<accession>A0AAV2R492</accession>
<evidence type="ECO:0000313" key="3">
    <source>
        <dbReference type="EMBL" id="CAL4112140.1"/>
    </source>
</evidence>
<feature type="chain" id="PRO_5043976985" evidence="2">
    <location>
        <begin position="20"/>
        <end position="178"/>
    </location>
</feature>
<keyword evidence="4" id="KW-1185">Reference proteome</keyword>
<gene>
    <name evidence="3" type="ORF">MNOR_LOCUS19801</name>
</gene>
<keyword evidence="2" id="KW-0732">Signal</keyword>
<dbReference type="Proteomes" id="UP001497623">
    <property type="component" value="Unassembled WGS sequence"/>
</dbReference>
<comment type="caution">
    <text evidence="3">The sequence shown here is derived from an EMBL/GenBank/DDBJ whole genome shotgun (WGS) entry which is preliminary data.</text>
</comment>
<protein>
    <submittedName>
        <fullName evidence="3">Uncharacterized protein</fullName>
    </submittedName>
</protein>
<evidence type="ECO:0000313" key="4">
    <source>
        <dbReference type="Proteomes" id="UP001497623"/>
    </source>
</evidence>
<proteinExistence type="predicted"/>
<organism evidence="3 4">
    <name type="scientific">Meganyctiphanes norvegica</name>
    <name type="common">Northern krill</name>
    <name type="synonym">Thysanopoda norvegica</name>
    <dbReference type="NCBI Taxonomy" id="48144"/>
    <lineage>
        <taxon>Eukaryota</taxon>
        <taxon>Metazoa</taxon>
        <taxon>Ecdysozoa</taxon>
        <taxon>Arthropoda</taxon>
        <taxon>Crustacea</taxon>
        <taxon>Multicrustacea</taxon>
        <taxon>Malacostraca</taxon>
        <taxon>Eumalacostraca</taxon>
        <taxon>Eucarida</taxon>
        <taxon>Euphausiacea</taxon>
        <taxon>Euphausiidae</taxon>
        <taxon>Meganyctiphanes</taxon>
    </lineage>
</organism>
<sequence length="178" mass="20355">MMVTGINFVVLLLVYPLLALPHLIPQRTALLLTRPWLPLESPSRQQQSPGNPHLNPAGDGHDSTFDYQDLLQLTDVALLDEQMMTKRLMQGNPNGNKKIIAIPFHGQQERIEHLSGLRDETYELNEPKMGYQKRAFSLFMSQYPYTSYNREHLAVPSPQRRELGGPDRQVGSPLRWGR</sequence>
<dbReference type="EMBL" id="CAXKWB010014924">
    <property type="protein sequence ID" value="CAL4112140.1"/>
    <property type="molecule type" value="Genomic_DNA"/>
</dbReference>
<feature type="region of interest" description="Disordered" evidence="1">
    <location>
        <begin position="156"/>
        <end position="178"/>
    </location>
</feature>
<feature type="signal peptide" evidence="2">
    <location>
        <begin position="1"/>
        <end position="19"/>
    </location>
</feature>
<feature type="compositionally biased region" description="Basic and acidic residues" evidence="1">
    <location>
        <begin position="156"/>
        <end position="165"/>
    </location>
</feature>
<dbReference type="AlphaFoldDB" id="A0AAV2R492"/>
<evidence type="ECO:0000256" key="1">
    <source>
        <dbReference type="SAM" id="MobiDB-lite"/>
    </source>
</evidence>